<proteinExistence type="predicted"/>
<evidence type="ECO:0000313" key="1">
    <source>
        <dbReference type="EMBL" id="GLQ91722.1"/>
    </source>
</evidence>
<sequence>MLGLIPNPAVGNFQGHYQQALAYLRRSQFASQIIQDLENAPQHIGILVQANGGSEYIPPYRNRCPHYLDGGLIVWNYTSTMNTTDFASNDPRLGPNEPHRQDAPWLREQSWGAWLMEGVFGPRTRVGQLSEAMGLLHEMGHAMQYLTDAAGFQNLDANNLMELENLNVSAIEATVAQELRSAGANEGIRWDYQHQGHYPGGNAWPNWLRWIHE</sequence>
<keyword evidence="2" id="KW-1185">Reference proteome</keyword>
<dbReference type="EMBL" id="BSOB01000005">
    <property type="protein sequence ID" value="GLQ91722.1"/>
    <property type="molecule type" value="Genomic_DNA"/>
</dbReference>
<protein>
    <submittedName>
        <fullName evidence="1">Uncharacterized protein</fullName>
    </submittedName>
</protein>
<gene>
    <name evidence="1" type="ORF">GCM10007901_06720</name>
</gene>
<comment type="caution">
    <text evidence="1">The sequence shown here is derived from an EMBL/GenBank/DDBJ whole genome shotgun (WGS) entry which is preliminary data.</text>
</comment>
<organism evidence="1 2">
    <name type="scientific">Dyella acidisoli</name>
    <dbReference type="NCBI Taxonomy" id="1867834"/>
    <lineage>
        <taxon>Bacteria</taxon>
        <taxon>Pseudomonadati</taxon>
        <taxon>Pseudomonadota</taxon>
        <taxon>Gammaproteobacteria</taxon>
        <taxon>Lysobacterales</taxon>
        <taxon>Rhodanobacteraceae</taxon>
        <taxon>Dyella</taxon>
    </lineage>
</organism>
<dbReference type="Proteomes" id="UP001156670">
    <property type="component" value="Unassembled WGS sequence"/>
</dbReference>
<evidence type="ECO:0000313" key="2">
    <source>
        <dbReference type="Proteomes" id="UP001156670"/>
    </source>
</evidence>
<name>A0ABQ5XK28_9GAMM</name>
<accession>A0ABQ5XK28</accession>
<dbReference type="RefSeq" id="WP_284319469.1">
    <property type="nucleotide sequence ID" value="NZ_BSOB01000005.1"/>
</dbReference>
<reference evidence="2" key="1">
    <citation type="journal article" date="2019" name="Int. J. Syst. Evol. Microbiol.">
        <title>The Global Catalogue of Microorganisms (GCM) 10K type strain sequencing project: providing services to taxonomists for standard genome sequencing and annotation.</title>
        <authorList>
            <consortium name="The Broad Institute Genomics Platform"/>
            <consortium name="The Broad Institute Genome Sequencing Center for Infectious Disease"/>
            <person name="Wu L."/>
            <person name="Ma J."/>
        </authorList>
    </citation>
    <scope>NUCLEOTIDE SEQUENCE [LARGE SCALE GENOMIC DNA]</scope>
    <source>
        <strain evidence="2">NBRC 111980</strain>
    </source>
</reference>